<proteinExistence type="predicted"/>
<accession>A0A6G1IH55</accession>
<feature type="region of interest" description="Disordered" evidence="1">
    <location>
        <begin position="46"/>
        <end position="73"/>
    </location>
</feature>
<reference evidence="2" key="1">
    <citation type="journal article" date="2020" name="Stud. Mycol.">
        <title>101 Dothideomycetes genomes: a test case for predicting lifestyles and emergence of pathogens.</title>
        <authorList>
            <person name="Haridas S."/>
            <person name="Albert R."/>
            <person name="Binder M."/>
            <person name="Bloem J."/>
            <person name="Labutti K."/>
            <person name="Salamov A."/>
            <person name="Andreopoulos B."/>
            <person name="Baker S."/>
            <person name="Barry K."/>
            <person name="Bills G."/>
            <person name="Bluhm B."/>
            <person name="Cannon C."/>
            <person name="Castanera R."/>
            <person name="Culley D."/>
            <person name="Daum C."/>
            <person name="Ezra D."/>
            <person name="Gonzalez J."/>
            <person name="Henrissat B."/>
            <person name="Kuo A."/>
            <person name="Liang C."/>
            <person name="Lipzen A."/>
            <person name="Lutzoni F."/>
            <person name="Magnuson J."/>
            <person name="Mondo S."/>
            <person name="Nolan M."/>
            <person name="Ohm R."/>
            <person name="Pangilinan J."/>
            <person name="Park H.-J."/>
            <person name="Ramirez L."/>
            <person name="Alfaro M."/>
            <person name="Sun H."/>
            <person name="Tritt A."/>
            <person name="Yoshinaga Y."/>
            <person name="Zwiers L.-H."/>
            <person name="Turgeon B."/>
            <person name="Goodwin S."/>
            <person name="Spatafora J."/>
            <person name="Crous P."/>
            <person name="Grigoriev I."/>
        </authorList>
    </citation>
    <scope>NUCLEOTIDE SEQUENCE</scope>
    <source>
        <strain evidence="2">CBS 122367</strain>
    </source>
</reference>
<dbReference type="Proteomes" id="UP000799291">
    <property type="component" value="Unassembled WGS sequence"/>
</dbReference>
<gene>
    <name evidence="2" type="ORF">K458DRAFT_160737</name>
</gene>
<keyword evidence="3" id="KW-1185">Reference proteome</keyword>
<dbReference type="EMBL" id="MU005622">
    <property type="protein sequence ID" value="KAF2677465.1"/>
    <property type="molecule type" value="Genomic_DNA"/>
</dbReference>
<dbReference type="AlphaFoldDB" id="A0A6G1IH55"/>
<protein>
    <submittedName>
        <fullName evidence="2">Uncharacterized protein</fullName>
    </submittedName>
</protein>
<evidence type="ECO:0000313" key="3">
    <source>
        <dbReference type="Proteomes" id="UP000799291"/>
    </source>
</evidence>
<organism evidence="2 3">
    <name type="scientific">Lentithecium fluviatile CBS 122367</name>
    <dbReference type="NCBI Taxonomy" id="1168545"/>
    <lineage>
        <taxon>Eukaryota</taxon>
        <taxon>Fungi</taxon>
        <taxon>Dikarya</taxon>
        <taxon>Ascomycota</taxon>
        <taxon>Pezizomycotina</taxon>
        <taxon>Dothideomycetes</taxon>
        <taxon>Pleosporomycetidae</taxon>
        <taxon>Pleosporales</taxon>
        <taxon>Massarineae</taxon>
        <taxon>Lentitheciaceae</taxon>
        <taxon>Lentithecium</taxon>
    </lineage>
</organism>
<sequence length="73" mass="7448">MGSDGFECGVLEVVDEEVGARSDATGEVPHGSGAPLRLAVSSALIPSLGPANDKSSPSLTNPTSQPRAWKDVE</sequence>
<evidence type="ECO:0000256" key="1">
    <source>
        <dbReference type="SAM" id="MobiDB-lite"/>
    </source>
</evidence>
<feature type="compositionally biased region" description="Polar residues" evidence="1">
    <location>
        <begin position="53"/>
        <end position="66"/>
    </location>
</feature>
<evidence type="ECO:0000313" key="2">
    <source>
        <dbReference type="EMBL" id="KAF2677465.1"/>
    </source>
</evidence>
<name>A0A6G1IH55_9PLEO</name>